<organism evidence="1">
    <name type="scientific">Siphoviridae sp. ctub511</name>
    <dbReference type="NCBI Taxonomy" id="2825714"/>
    <lineage>
        <taxon>Viruses</taxon>
        <taxon>Duplodnaviria</taxon>
        <taxon>Heunggongvirae</taxon>
        <taxon>Uroviricota</taxon>
        <taxon>Caudoviricetes</taxon>
    </lineage>
</organism>
<accession>A0A8S5U0X9</accession>
<reference evidence="1" key="1">
    <citation type="journal article" date="2021" name="Proc. Natl. Acad. Sci. U.S.A.">
        <title>A Catalog of Tens of Thousands of Viruses from Human Metagenomes Reveals Hidden Associations with Chronic Diseases.</title>
        <authorList>
            <person name="Tisza M.J."/>
            <person name="Buck C.B."/>
        </authorList>
    </citation>
    <scope>NUCLEOTIDE SEQUENCE</scope>
    <source>
        <strain evidence="1">Ctub511</strain>
    </source>
</reference>
<proteinExistence type="predicted"/>
<evidence type="ECO:0000313" key="1">
    <source>
        <dbReference type="EMBL" id="DAF88103.1"/>
    </source>
</evidence>
<protein>
    <submittedName>
        <fullName evidence="1">Major head protein</fullName>
    </submittedName>
</protein>
<name>A0A8S5U0X9_9CAUD</name>
<sequence length="297" mass="32173">MNKRFELQRFAVIENTTVTGDLEPAISIDHTNRLVDNIVKLQEVLGITEMEPMAAGTNIKQYKLEKENSPAQVAEGEVINLTKISRKLVKTHELRLKKYRKLVTAEDIQKSGHDVAINKTDGKLVSEVRKDIKKDFFTMLGTGTGTAAQGKNLQEALSAIWGKLQTRFEDVDATPVFFINPEDVAEYLGKAAVTMQTAFGFSYIVNFLGLGTAILSSNVTKGAPIGTATENLNGAYVPANGDVAQDFGLTFDESGLVGMSHNVASDRASLDTLIMSGVVFYPEEVDGVIKGKIVAGA</sequence>
<dbReference type="EMBL" id="BK015978">
    <property type="protein sequence ID" value="DAF88103.1"/>
    <property type="molecule type" value="Genomic_DNA"/>
</dbReference>